<dbReference type="Gene3D" id="3.40.50.300">
    <property type="entry name" value="P-loop containing nucleotide triphosphate hydrolases"/>
    <property type="match status" value="1"/>
</dbReference>
<dbReference type="CDD" id="cd15831">
    <property type="entry name" value="BTAD"/>
    <property type="match status" value="1"/>
</dbReference>
<proteinExistence type="inferred from homology"/>
<feature type="domain" description="OmpR/PhoB-type" evidence="6">
    <location>
        <begin position="1"/>
        <end position="96"/>
    </location>
</feature>
<protein>
    <submittedName>
        <fullName evidence="7">DNA-binding SARP family transcriptional activator</fullName>
    </submittedName>
</protein>
<dbReference type="InterPro" id="IPR001867">
    <property type="entry name" value="OmpR/PhoB-type_DNA-bd"/>
</dbReference>
<comment type="caution">
    <text evidence="7">The sequence shown here is derived from an EMBL/GenBank/DDBJ whole genome shotgun (WGS) entry which is preliminary data.</text>
</comment>
<dbReference type="PANTHER" id="PTHR35807">
    <property type="entry name" value="TRANSCRIPTIONAL REGULATOR REDD-RELATED"/>
    <property type="match status" value="1"/>
</dbReference>
<dbReference type="PRINTS" id="PR00364">
    <property type="entry name" value="DISEASERSIST"/>
</dbReference>
<dbReference type="PANTHER" id="PTHR35807:SF1">
    <property type="entry name" value="TRANSCRIPTIONAL REGULATOR REDD"/>
    <property type="match status" value="1"/>
</dbReference>
<organism evidence="7 8">
    <name type="scientific">Streptosporangium album</name>
    <dbReference type="NCBI Taxonomy" id="47479"/>
    <lineage>
        <taxon>Bacteria</taxon>
        <taxon>Bacillati</taxon>
        <taxon>Actinomycetota</taxon>
        <taxon>Actinomycetes</taxon>
        <taxon>Streptosporangiales</taxon>
        <taxon>Streptosporangiaceae</taxon>
        <taxon>Streptosporangium</taxon>
    </lineage>
</organism>
<name>A0A7W7S4R8_9ACTN</name>
<dbReference type="InterPro" id="IPR027417">
    <property type="entry name" value="P-loop_NTPase"/>
</dbReference>
<evidence type="ECO:0000313" key="8">
    <source>
        <dbReference type="Proteomes" id="UP000534286"/>
    </source>
</evidence>
<reference evidence="7 8" key="1">
    <citation type="submission" date="2020-08" db="EMBL/GenBank/DDBJ databases">
        <title>Sequencing the genomes of 1000 actinobacteria strains.</title>
        <authorList>
            <person name="Klenk H.-P."/>
        </authorList>
    </citation>
    <scope>NUCLEOTIDE SEQUENCE [LARGE SCALE GENOMIC DNA]</scope>
    <source>
        <strain evidence="7 8">DSM 43023</strain>
    </source>
</reference>
<dbReference type="GO" id="GO:0043531">
    <property type="term" value="F:ADP binding"/>
    <property type="evidence" value="ECO:0007669"/>
    <property type="project" value="InterPro"/>
</dbReference>
<comment type="similarity">
    <text evidence="1">Belongs to the AfsR/DnrI/RedD regulatory family.</text>
</comment>
<dbReference type="GO" id="GO:0003677">
    <property type="term" value="F:DNA binding"/>
    <property type="evidence" value="ECO:0007669"/>
    <property type="project" value="UniProtKB-UniRule"/>
</dbReference>
<dbReference type="InterPro" id="IPR036388">
    <property type="entry name" value="WH-like_DNA-bd_sf"/>
</dbReference>
<dbReference type="Pfam" id="PF00486">
    <property type="entry name" value="Trans_reg_C"/>
    <property type="match status" value="1"/>
</dbReference>
<keyword evidence="2" id="KW-0805">Transcription regulation</keyword>
<evidence type="ECO:0000259" key="6">
    <source>
        <dbReference type="PROSITE" id="PS51755"/>
    </source>
</evidence>
<evidence type="ECO:0000256" key="1">
    <source>
        <dbReference type="ARBA" id="ARBA00005820"/>
    </source>
</evidence>
<dbReference type="InterPro" id="IPR051677">
    <property type="entry name" value="AfsR-DnrI-RedD_regulator"/>
</dbReference>
<dbReference type="SUPFAM" id="SSF46894">
    <property type="entry name" value="C-terminal effector domain of the bipartite response regulators"/>
    <property type="match status" value="1"/>
</dbReference>
<dbReference type="SMART" id="SM01043">
    <property type="entry name" value="BTAD"/>
    <property type="match status" value="1"/>
</dbReference>
<evidence type="ECO:0000256" key="4">
    <source>
        <dbReference type="ARBA" id="ARBA00023163"/>
    </source>
</evidence>
<dbReference type="Gene3D" id="1.25.40.10">
    <property type="entry name" value="Tetratricopeptide repeat domain"/>
    <property type="match status" value="1"/>
</dbReference>
<dbReference type="SUPFAM" id="SSF48452">
    <property type="entry name" value="TPR-like"/>
    <property type="match status" value="1"/>
</dbReference>
<sequence length="628" mass="68435">MFQLFGPVKFTVQGSRVDLGPAKQRTVLAALLTDAGRLVTWSALVDRVWDQAPTTDARNVLYTYVNRIRRLLERAHAAGGPEAALVRRTGGYVLEVEPDRVDLHRFRRLVSTAHDQRCSDADRSRLLREALDLWDGAALADLPGAWAARTRETWNRQRLDAVAYWARAELRLGRHDEVIGPVRELVAEHPFAEPLVAVLMRALVAAGWDAEALDCYATTRARLVGRFGAEPGPELREVHEMILRRDRDRATRVRRAPSAARPVPAQLPADVPTFVGREHELSRLSDHLAGTGRTTMVTYTVSGTAGVGKSALAVRWAHRVRDAFPDGQLYVNLRGHDLEQPVAAAAALAGFLSALGVAEQDVPPEVNERAARYRTEISGRRMLILLDNALSVEQVRPLLPGTPSCVVMVTSRDSLAGLVALHGAHRLELDLLPVADATALLSALIGGPAEADSEATSVLAGQCARLPLALRVVAELATARPAISLTELAGKLADRRRRLDLLDAGGDPRAAVRAVFSRSYARLPADAARMFRLLGLHPASDLDLPAAAALTGEPPERAHRLLDLLARAHLIQPASTGRYGMHDLLRAYAADLAHAEDSRQERHEALTRLLDHDLTTSPAEPDILLSPK</sequence>
<keyword evidence="8" id="KW-1185">Reference proteome</keyword>
<dbReference type="GO" id="GO:0000160">
    <property type="term" value="P:phosphorelay signal transduction system"/>
    <property type="evidence" value="ECO:0007669"/>
    <property type="project" value="InterPro"/>
</dbReference>
<dbReference type="RefSeq" id="WP_221466855.1">
    <property type="nucleotide sequence ID" value="NZ_BAABEK010000062.1"/>
</dbReference>
<feature type="DNA-binding region" description="OmpR/PhoB-type" evidence="5">
    <location>
        <begin position="1"/>
        <end position="96"/>
    </location>
</feature>
<dbReference type="EMBL" id="JACHJU010000006">
    <property type="protein sequence ID" value="MBB4943881.1"/>
    <property type="molecule type" value="Genomic_DNA"/>
</dbReference>
<evidence type="ECO:0000256" key="5">
    <source>
        <dbReference type="PROSITE-ProRule" id="PRU01091"/>
    </source>
</evidence>
<dbReference type="Pfam" id="PF03704">
    <property type="entry name" value="BTAD"/>
    <property type="match status" value="1"/>
</dbReference>
<keyword evidence="3 5" id="KW-0238">DNA-binding</keyword>
<dbReference type="Proteomes" id="UP000534286">
    <property type="component" value="Unassembled WGS sequence"/>
</dbReference>
<evidence type="ECO:0000313" key="7">
    <source>
        <dbReference type="EMBL" id="MBB4943881.1"/>
    </source>
</evidence>
<dbReference type="AlphaFoldDB" id="A0A7W7S4R8"/>
<accession>A0A7W7S4R8</accession>
<dbReference type="InterPro" id="IPR011990">
    <property type="entry name" value="TPR-like_helical_dom_sf"/>
</dbReference>
<dbReference type="SUPFAM" id="SSF52540">
    <property type="entry name" value="P-loop containing nucleoside triphosphate hydrolases"/>
    <property type="match status" value="1"/>
</dbReference>
<gene>
    <name evidence="7" type="ORF">FHR32_008282</name>
</gene>
<dbReference type="PROSITE" id="PS51755">
    <property type="entry name" value="OMPR_PHOB"/>
    <property type="match status" value="1"/>
</dbReference>
<dbReference type="SMART" id="SM00862">
    <property type="entry name" value="Trans_reg_C"/>
    <property type="match status" value="1"/>
</dbReference>
<dbReference type="Gene3D" id="1.10.10.10">
    <property type="entry name" value="Winged helix-like DNA-binding domain superfamily/Winged helix DNA-binding domain"/>
    <property type="match status" value="1"/>
</dbReference>
<dbReference type="InterPro" id="IPR016032">
    <property type="entry name" value="Sig_transdc_resp-reg_C-effctor"/>
</dbReference>
<keyword evidence="4" id="KW-0804">Transcription</keyword>
<evidence type="ECO:0000256" key="3">
    <source>
        <dbReference type="ARBA" id="ARBA00023125"/>
    </source>
</evidence>
<dbReference type="InterPro" id="IPR005158">
    <property type="entry name" value="BTAD"/>
</dbReference>
<evidence type="ECO:0000256" key="2">
    <source>
        <dbReference type="ARBA" id="ARBA00023015"/>
    </source>
</evidence>
<dbReference type="GO" id="GO:0006355">
    <property type="term" value="P:regulation of DNA-templated transcription"/>
    <property type="evidence" value="ECO:0007669"/>
    <property type="project" value="InterPro"/>
</dbReference>